<dbReference type="GO" id="GO:0008270">
    <property type="term" value="F:zinc ion binding"/>
    <property type="evidence" value="ECO:0007669"/>
    <property type="project" value="UniProtKB-KW"/>
</dbReference>
<name>A0AAD3H1N5_9STRA</name>
<dbReference type="GO" id="GO:0010604">
    <property type="term" value="P:positive regulation of macromolecule metabolic process"/>
    <property type="evidence" value="ECO:0007669"/>
    <property type="project" value="UniProtKB-ARBA"/>
</dbReference>
<dbReference type="GO" id="GO:0000978">
    <property type="term" value="F:RNA polymerase II cis-regulatory region sequence-specific DNA binding"/>
    <property type="evidence" value="ECO:0007669"/>
    <property type="project" value="TreeGrafter"/>
</dbReference>
<evidence type="ECO:0000256" key="1">
    <source>
        <dbReference type="ARBA" id="ARBA00022723"/>
    </source>
</evidence>
<keyword evidence="8" id="KW-1185">Reference proteome</keyword>
<evidence type="ECO:0000256" key="3">
    <source>
        <dbReference type="ARBA" id="ARBA00022771"/>
    </source>
</evidence>
<sequence>MDEKVQDYLTLGDGDFTYSYDLCRFIQAQTSLASSLGQQSSTSKGKVINVTCSGIDPLLELQNKYKDVDSLLRKMNRLSGNVPMVFQTLPSHTSSDEHLSKKPKIENDAPPIELRISIHHSVNAILPWSADQTDPELVPSPKLPNCRYKNVIFNHPHIGNEDAQLHSRFLFHFFHSVDQHWLATGGTLFLTLVKGQFERWNTAQAAKRNGLEVVYRDSFKAPPAPYKYIQYICRKQKIEAKLEHFQSKHDKKCKYQLRRHQSGKSFANRAKDGSETISFRRIKDANLSPLGEKHLPWQVLDLEEDEDTFLCQICNKSFRDERARKNHIKCVHDAESKANIETFTCTLCEVDRTFWNKEALEAHQKAKHSGPHTSIKPEWAACVSLTPQAVDTSKQVVKEVKVIGKCGICDLEFKTDMCKTRHYNDFIPKFSIVEKEDQKAKDVVFECSTCRKCFKDLRALKQHENFCSP</sequence>
<dbReference type="PROSITE" id="PS00028">
    <property type="entry name" value="ZINC_FINGER_C2H2_1"/>
    <property type="match status" value="1"/>
</dbReference>
<proteinExistence type="predicted"/>
<feature type="domain" description="C2H2-type" evidence="6">
    <location>
        <begin position="343"/>
        <end position="377"/>
    </location>
</feature>
<dbReference type="SMART" id="SM00355">
    <property type="entry name" value="ZnF_C2H2"/>
    <property type="match status" value="3"/>
</dbReference>
<keyword evidence="1" id="KW-0479">Metal-binding</keyword>
<dbReference type="PROSITE" id="PS50157">
    <property type="entry name" value="ZINC_FINGER_C2H2_2"/>
    <property type="match status" value="2"/>
</dbReference>
<dbReference type="EMBL" id="BLLK01000022">
    <property type="protein sequence ID" value="GFH46609.1"/>
    <property type="molecule type" value="Genomic_DNA"/>
</dbReference>
<evidence type="ECO:0000256" key="2">
    <source>
        <dbReference type="ARBA" id="ARBA00022737"/>
    </source>
</evidence>
<dbReference type="PANTHER" id="PTHR19818">
    <property type="entry name" value="ZINC FINGER PROTEIN ZIC AND GLI"/>
    <property type="match status" value="1"/>
</dbReference>
<evidence type="ECO:0000313" key="8">
    <source>
        <dbReference type="Proteomes" id="UP001054902"/>
    </source>
</evidence>
<accession>A0AAD3H1N5</accession>
<dbReference type="GO" id="GO:0005634">
    <property type="term" value="C:nucleus"/>
    <property type="evidence" value="ECO:0007669"/>
    <property type="project" value="UniProtKB-ARBA"/>
</dbReference>
<evidence type="ECO:0000259" key="6">
    <source>
        <dbReference type="PROSITE" id="PS50157"/>
    </source>
</evidence>
<dbReference type="InterPro" id="IPR050329">
    <property type="entry name" value="GLI_C2H2-zinc-finger"/>
</dbReference>
<organism evidence="7 8">
    <name type="scientific">Chaetoceros tenuissimus</name>
    <dbReference type="NCBI Taxonomy" id="426638"/>
    <lineage>
        <taxon>Eukaryota</taxon>
        <taxon>Sar</taxon>
        <taxon>Stramenopiles</taxon>
        <taxon>Ochrophyta</taxon>
        <taxon>Bacillariophyta</taxon>
        <taxon>Coscinodiscophyceae</taxon>
        <taxon>Chaetocerotophycidae</taxon>
        <taxon>Chaetocerotales</taxon>
        <taxon>Chaetocerotaceae</taxon>
        <taxon>Chaetoceros</taxon>
    </lineage>
</organism>
<dbReference type="GO" id="GO:0000981">
    <property type="term" value="F:DNA-binding transcription factor activity, RNA polymerase II-specific"/>
    <property type="evidence" value="ECO:0007669"/>
    <property type="project" value="TreeGrafter"/>
</dbReference>
<dbReference type="GO" id="GO:0070042">
    <property type="term" value="F:rRNA (uridine-N3-)-methyltransferase activity"/>
    <property type="evidence" value="ECO:0007669"/>
    <property type="project" value="InterPro"/>
</dbReference>
<dbReference type="PANTHER" id="PTHR19818:SF139">
    <property type="entry name" value="PAIR-RULE PROTEIN ODD-PAIRED"/>
    <property type="match status" value="1"/>
</dbReference>
<dbReference type="Pfam" id="PF10354">
    <property type="entry name" value="BMT5-like"/>
    <property type="match status" value="1"/>
</dbReference>
<dbReference type="Gene3D" id="3.30.160.60">
    <property type="entry name" value="Classic Zinc Finger"/>
    <property type="match status" value="1"/>
</dbReference>
<dbReference type="InterPro" id="IPR013087">
    <property type="entry name" value="Znf_C2H2_type"/>
</dbReference>
<feature type="domain" description="C2H2-type" evidence="6">
    <location>
        <begin position="309"/>
        <end position="337"/>
    </location>
</feature>
<gene>
    <name evidence="7" type="ORF">CTEN210_03083</name>
</gene>
<protein>
    <recommendedName>
        <fullName evidence="6">C2H2-type domain-containing protein</fullName>
    </recommendedName>
</protein>
<dbReference type="GO" id="GO:0070475">
    <property type="term" value="P:rRNA base methylation"/>
    <property type="evidence" value="ECO:0007669"/>
    <property type="project" value="InterPro"/>
</dbReference>
<keyword evidence="3 5" id="KW-0863">Zinc-finger</keyword>
<reference evidence="7 8" key="1">
    <citation type="journal article" date="2021" name="Sci. Rep.">
        <title>The genome of the diatom Chaetoceros tenuissimus carries an ancient integrated fragment of an extant virus.</title>
        <authorList>
            <person name="Hongo Y."/>
            <person name="Kimura K."/>
            <person name="Takaki Y."/>
            <person name="Yoshida Y."/>
            <person name="Baba S."/>
            <person name="Kobayashi G."/>
            <person name="Nagasaki K."/>
            <person name="Hano T."/>
            <person name="Tomaru Y."/>
        </authorList>
    </citation>
    <scope>NUCLEOTIDE SEQUENCE [LARGE SCALE GENOMIC DNA]</scope>
    <source>
        <strain evidence="7 8">NIES-3715</strain>
    </source>
</reference>
<dbReference type="AlphaFoldDB" id="A0AAD3H1N5"/>
<evidence type="ECO:0000256" key="5">
    <source>
        <dbReference type="PROSITE-ProRule" id="PRU00042"/>
    </source>
</evidence>
<comment type="caution">
    <text evidence="7">The sequence shown here is derived from an EMBL/GenBank/DDBJ whole genome shotgun (WGS) entry which is preliminary data.</text>
</comment>
<dbReference type="InterPro" id="IPR019446">
    <property type="entry name" value="BMT5-like"/>
</dbReference>
<evidence type="ECO:0000256" key="4">
    <source>
        <dbReference type="ARBA" id="ARBA00022833"/>
    </source>
</evidence>
<evidence type="ECO:0000313" key="7">
    <source>
        <dbReference type="EMBL" id="GFH46609.1"/>
    </source>
</evidence>
<dbReference type="Proteomes" id="UP001054902">
    <property type="component" value="Unassembled WGS sequence"/>
</dbReference>
<keyword evidence="4" id="KW-0862">Zinc</keyword>
<keyword evidence="2" id="KW-0677">Repeat</keyword>